<accession>A0A5B9DB77</accession>
<dbReference type="PANTHER" id="PTHR10314">
    <property type="entry name" value="CYSTATHIONINE BETA-SYNTHASE"/>
    <property type="match status" value="1"/>
</dbReference>
<reference evidence="2 3" key="1">
    <citation type="journal article" date="2020" name="Nature">
        <title>Isolation of an archaeon at the prokaryote-eukaryote interface.</title>
        <authorList>
            <person name="Imachi H."/>
            <person name="Nobu M.K."/>
            <person name="Nakahara N."/>
            <person name="Morono Y."/>
            <person name="Ogawara M."/>
            <person name="Takaki Y."/>
            <person name="Takano Y."/>
            <person name="Uematsu K."/>
            <person name="Ikuta T."/>
            <person name="Ito M."/>
            <person name="Matsui Y."/>
            <person name="Miyazaki M."/>
            <person name="Murata K."/>
            <person name="Saito Y."/>
            <person name="Sakai S."/>
            <person name="Song C."/>
            <person name="Tasumi E."/>
            <person name="Yamanaka Y."/>
            <person name="Yamaguchi T."/>
            <person name="Kamagata Y."/>
            <person name="Tamaki H."/>
            <person name="Takai K."/>
        </authorList>
    </citation>
    <scope>NUCLEOTIDE SEQUENCE [LARGE SCALE GENOMIC DNA]</scope>
    <source>
        <strain evidence="2 3">MK-D1</strain>
    </source>
</reference>
<proteinExistence type="predicted"/>
<dbReference type="InterPro" id="IPR036388">
    <property type="entry name" value="WH-like_DNA-bd_sf"/>
</dbReference>
<gene>
    <name evidence="2" type="ORF">DSAG12_02081</name>
</gene>
<dbReference type="Proteomes" id="UP000321408">
    <property type="component" value="Chromosome"/>
</dbReference>
<dbReference type="OrthoDB" id="6371at2157"/>
<dbReference type="AlphaFoldDB" id="A0A5B9DB77"/>
<dbReference type="Pfam" id="PF00291">
    <property type="entry name" value="PALP"/>
    <property type="match status" value="1"/>
</dbReference>
<dbReference type="InterPro" id="IPR036390">
    <property type="entry name" value="WH_DNA-bd_sf"/>
</dbReference>
<dbReference type="InterPro" id="IPR001926">
    <property type="entry name" value="TrpB-like_PALP"/>
</dbReference>
<dbReference type="RefSeq" id="WP_147663129.1">
    <property type="nucleotide sequence ID" value="NZ_CP042905.2"/>
</dbReference>
<dbReference type="Gene3D" id="3.40.50.1100">
    <property type="match status" value="2"/>
</dbReference>
<keyword evidence="3" id="KW-1185">Reference proteome</keyword>
<protein>
    <submittedName>
        <fullName evidence="2">Pyridoxal-phosphate dependent enzyme</fullName>
    </submittedName>
</protein>
<dbReference type="GeneID" id="41330070"/>
<dbReference type="EMBL" id="CP042905">
    <property type="protein sequence ID" value="QEE16251.1"/>
    <property type="molecule type" value="Genomic_DNA"/>
</dbReference>
<evidence type="ECO:0000313" key="2">
    <source>
        <dbReference type="EMBL" id="QEE16251.1"/>
    </source>
</evidence>
<evidence type="ECO:0000259" key="1">
    <source>
        <dbReference type="Pfam" id="PF00291"/>
    </source>
</evidence>
<reference evidence="2 3" key="2">
    <citation type="journal article" date="2024" name="Int. J. Syst. Evol. Microbiol.">
        <title>Promethearchaeum syntrophicum gen. nov., sp. nov., an anaerobic, obligately syntrophic archaeon, the first isolate of the lineage 'Asgard' archaea, and proposal of the new archaeal phylum Promethearchaeota phyl. nov. and kingdom Promethearchaeati regn. nov.</title>
        <authorList>
            <person name="Imachi H."/>
            <person name="Nobu M.K."/>
            <person name="Kato S."/>
            <person name="Takaki Y."/>
            <person name="Miyazaki M."/>
            <person name="Miyata M."/>
            <person name="Ogawara M."/>
            <person name="Saito Y."/>
            <person name="Sakai S."/>
            <person name="Tahara Y.O."/>
            <person name="Takano Y."/>
            <person name="Tasumi E."/>
            <person name="Uematsu K."/>
            <person name="Yoshimura T."/>
            <person name="Itoh T."/>
            <person name="Ohkuma M."/>
            <person name="Takai K."/>
        </authorList>
    </citation>
    <scope>NUCLEOTIDE SEQUENCE [LARGE SCALE GENOMIC DNA]</scope>
    <source>
        <strain evidence="2 3">MK-D1</strain>
    </source>
</reference>
<dbReference type="InterPro" id="IPR036052">
    <property type="entry name" value="TrpB-like_PALP_sf"/>
</dbReference>
<dbReference type="KEGG" id="psyt:DSAG12_02081"/>
<organism evidence="2 3">
    <name type="scientific">Promethearchaeum syntrophicum</name>
    <dbReference type="NCBI Taxonomy" id="2594042"/>
    <lineage>
        <taxon>Archaea</taxon>
        <taxon>Promethearchaeati</taxon>
        <taxon>Promethearchaeota</taxon>
        <taxon>Promethearchaeia</taxon>
        <taxon>Promethearchaeales</taxon>
        <taxon>Promethearchaeaceae</taxon>
        <taxon>Promethearchaeum</taxon>
    </lineage>
</organism>
<name>A0A5B9DB77_9ARCH</name>
<dbReference type="Gene3D" id="1.10.10.10">
    <property type="entry name" value="Winged helix-like DNA-binding domain superfamily/Winged helix DNA-binding domain"/>
    <property type="match status" value="1"/>
</dbReference>
<dbReference type="SUPFAM" id="SSF46785">
    <property type="entry name" value="Winged helix' DNA-binding domain"/>
    <property type="match status" value="1"/>
</dbReference>
<sequence>MELQWVKKPTCNECGQEFNEPFLWCPHCNNLISIQPIKGPQKSKINLKSMWSLNPFLPKFSEIASLVEGNTPIIQIRNIPEIKDVNIKLEFRNPTSSFRDRASSLIVSDALSKKSKEIIGASTGSFSISLAAYASQAALKSTTFIPGNLDLSKIEQLKMYGTKIIDTNKNLDEAIKSAKNYTLEKKGYFPIPNDNLLTIEGQKTIGLELILQLKDIDNVIIPRGSGTLLLSIYRGFEDAIESGWISKFPKIFAVSLKSSSSSHFAESLEMKAPPLINQIKKIIKKTHGKEISIDALDMIKDASEVAMKEGLFIEPASASVISAAKNLTPKDINPQKTVAILTGSGLNALNKFAFRMRNLKKTVWGLSETSTRRFEILNIIAENKNTTHGYAIWASLGKKKTIQSIYHHLDSLNQDGLIKFQEVGNTKKCIITNKGIDILNKMREIIDLREI</sequence>
<dbReference type="SUPFAM" id="SSF53686">
    <property type="entry name" value="Tryptophan synthase beta subunit-like PLP-dependent enzymes"/>
    <property type="match status" value="1"/>
</dbReference>
<feature type="domain" description="Tryptophan synthase beta chain-like PALP" evidence="1">
    <location>
        <begin position="65"/>
        <end position="343"/>
    </location>
</feature>
<dbReference type="InterPro" id="IPR050214">
    <property type="entry name" value="Cys_Synth/Cystath_Beta-Synth"/>
</dbReference>
<dbReference type="GO" id="GO:0004795">
    <property type="term" value="F:threonine synthase activity"/>
    <property type="evidence" value="ECO:0007669"/>
    <property type="project" value="UniProtKB-EC"/>
</dbReference>
<evidence type="ECO:0000313" key="3">
    <source>
        <dbReference type="Proteomes" id="UP000321408"/>
    </source>
</evidence>